<reference evidence="1" key="1">
    <citation type="journal article" date="2020" name="Nature">
        <title>Giant virus diversity and host interactions through global metagenomics.</title>
        <authorList>
            <person name="Schulz F."/>
            <person name="Roux S."/>
            <person name="Paez-Espino D."/>
            <person name="Jungbluth S."/>
            <person name="Walsh D.A."/>
            <person name="Denef V.J."/>
            <person name="McMahon K.D."/>
            <person name="Konstantinidis K.T."/>
            <person name="Eloe-Fadrosh E.A."/>
            <person name="Kyrpides N.C."/>
            <person name="Woyke T."/>
        </authorList>
    </citation>
    <scope>NUCLEOTIDE SEQUENCE</scope>
    <source>
        <strain evidence="1">GVMAG-M-3300009068-24</strain>
    </source>
</reference>
<name>A0A6C0EM84_9ZZZZ</name>
<organism evidence="1">
    <name type="scientific">viral metagenome</name>
    <dbReference type="NCBI Taxonomy" id="1070528"/>
    <lineage>
        <taxon>unclassified sequences</taxon>
        <taxon>metagenomes</taxon>
        <taxon>organismal metagenomes</taxon>
    </lineage>
</organism>
<proteinExistence type="predicted"/>
<dbReference type="AlphaFoldDB" id="A0A6C0EM84"/>
<accession>A0A6C0EM84</accession>
<evidence type="ECO:0000313" key="1">
    <source>
        <dbReference type="EMBL" id="QHT29832.1"/>
    </source>
</evidence>
<dbReference type="EMBL" id="MN738883">
    <property type="protein sequence ID" value="QHT29832.1"/>
    <property type="molecule type" value="Genomic_DNA"/>
</dbReference>
<sequence>MAKEVKKLTYVEGLALADACGNLTHVFNSESGFKVTLDPATPGKIVFTDKNRLPIASHGVTVTGQKQKPQQSQLAHQERFLYYYKRAGVPGLVKYHLSDRVMPNVAYMDATDKYTKEYEEAYFRRKQDRNYVDKITAYVVEAPKPTTVVEEHVRIYNLAAGVVNRFTGIQPPVKPFIALPQKAEVPKPRLTVPLVQATNNPPNVAAITSQ</sequence>
<protein>
    <submittedName>
        <fullName evidence="1">Uncharacterized protein</fullName>
    </submittedName>
</protein>